<dbReference type="STRING" id="1524460.IX84_23410"/>
<dbReference type="SUPFAM" id="SSF53720">
    <property type="entry name" value="ALDH-like"/>
    <property type="match status" value="1"/>
</dbReference>
<protein>
    <submittedName>
        <fullName evidence="1">Acyl-CoA reductase</fullName>
    </submittedName>
</protein>
<accession>A0A098S1T3</accession>
<proteinExistence type="predicted"/>
<dbReference type="EMBL" id="JPOS01000082">
    <property type="protein sequence ID" value="KGE86090.1"/>
    <property type="molecule type" value="Genomic_DNA"/>
</dbReference>
<keyword evidence="2" id="KW-1185">Reference proteome</keyword>
<dbReference type="InterPro" id="IPR016161">
    <property type="entry name" value="Ald_DH/histidinol_DH"/>
</dbReference>
<evidence type="ECO:0000313" key="1">
    <source>
        <dbReference type="EMBL" id="KGE86090.1"/>
    </source>
</evidence>
<evidence type="ECO:0000313" key="2">
    <source>
        <dbReference type="Proteomes" id="UP000029736"/>
    </source>
</evidence>
<comment type="caution">
    <text evidence="1">The sequence shown here is derived from an EMBL/GenBank/DDBJ whole genome shotgun (WGS) entry which is preliminary data.</text>
</comment>
<dbReference type="OrthoDB" id="1522941at2"/>
<dbReference type="AlphaFoldDB" id="A0A098S1T3"/>
<reference evidence="1 2" key="1">
    <citation type="journal article" date="2014" name="Int. J. Syst. Evol. Microbiol.">
        <title>Phaeodactylibacter xiamenensis gen. nov., sp. nov., a member of the family Saprospiraceae isolated from the marine alga Phaeodactylum tricornutum.</title>
        <authorList>
            <person name="Chen Z.Jr."/>
            <person name="Lei X."/>
            <person name="Lai Q."/>
            <person name="Li Y."/>
            <person name="Zhang B."/>
            <person name="Zhang J."/>
            <person name="Zhang H."/>
            <person name="Yang L."/>
            <person name="Zheng W."/>
            <person name="Tian Y."/>
            <person name="Yu Z."/>
            <person name="Xu H.Jr."/>
            <person name="Zheng T."/>
        </authorList>
    </citation>
    <scope>NUCLEOTIDE SEQUENCE [LARGE SCALE GENOMIC DNA]</scope>
    <source>
        <strain evidence="1 2">KD52</strain>
    </source>
</reference>
<dbReference type="RefSeq" id="WP_044226127.1">
    <property type="nucleotide sequence ID" value="NZ_JBKAGJ010000002.1"/>
</dbReference>
<sequence length="337" mass="38537">MTLSERIEVLGQLGDHLLGKDEYLEAVMKRTAFHNGWFTEDSQQEAVREIAVQMLNRDRLQEWLSRYELTVKSPKKVGIVMAGNIPLVGFHDWLCVFVAGHQAQVKISEKDPFLFPYLMKILERLDVRTQFYTTITDRLQGFDAVIATGSNNSARYFEAYFSKYPHIIRKNRNGVAVLTGDETPAELQELGKDIFRYYGLGCRNVAKLYVPEGYDFDPLLEALHEYREVVLNTKYKNNFDYNYALFVLNKMEFKANGCILLVQDPALQSRIACLHYEPYSSLGQVVKELQERESEVQCTVAKSGVLPIPAFDFGKAQEPALWDYPDGEDTLAFLAGL</sequence>
<name>A0A098S1T3_9BACT</name>
<gene>
    <name evidence="1" type="ORF">IX84_23410</name>
</gene>
<dbReference type="GO" id="GO:0016491">
    <property type="term" value="F:oxidoreductase activity"/>
    <property type="evidence" value="ECO:0007669"/>
    <property type="project" value="InterPro"/>
</dbReference>
<dbReference type="Proteomes" id="UP000029736">
    <property type="component" value="Unassembled WGS sequence"/>
</dbReference>
<organism evidence="1 2">
    <name type="scientific">Phaeodactylibacter xiamenensis</name>
    <dbReference type="NCBI Taxonomy" id="1524460"/>
    <lineage>
        <taxon>Bacteria</taxon>
        <taxon>Pseudomonadati</taxon>
        <taxon>Bacteroidota</taxon>
        <taxon>Saprospiria</taxon>
        <taxon>Saprospirales</taxon>
        <taxon>Haliscomenobacteraceae</taxon>
        <taxon>Phaeodactylibacter</taxon>
    </lineage>
</organism>